<feature type="domain" description="Glycosyltransferase 2-like" evidence="5">
    <location>
        <begin position="9"/>
        <end position="165"/>
    </location>
</feature>
<evidence type="ECO:0000256" key="1">
    <source>
        <dbReference type="ARBA" id="ARBA00006739"/>
    </source>
</evidence>
<dbReference type="PANTHER" id="PTHR43685">
    <property type="entry name" value="GLYCOSYLTRANSFERASE"/>
    <property type="match status" value="1"/>
</dbReference>
<dbReference type="GO" id="GO:0016757">
    <property type="term" value="F:glycosyltransferase activity"/>
    <property type="evidence" value="ECO:0007669"/>
    <property type="project" value="UniProtKB-KW"/>
</dbReference>
<keyword evidence="4" id="KW-0472">Membrane</keyword>
<dbReference type="SUPFAM" id="SSF53448">
    <property type="entry name" value="Nucleotide-diphospho-sugar transferases"/>
    <property type="match status" value="1"/>
</dbReference>
<dbReference type="Pfam" id="PF00535">
    <property type="entry name" value="Glycos_transf_2"/>
    <property type="match status" value="1"/>
</dbReference>
<dbReference type="RefSeq" id="WP_307328958.1">
    <property type="nucleotide sequence ID" value="NZ_JAUSUG010000018.1"/>
</dbReference>
<proteinExistence type="inferred from homology"/>
<keyword evidence="4" id="KW-1133">Transmembrane helix</keyword>
<keyword evidence="7" id="KW-1185">Reference proteome</keyword>
<evidence type="ECO:0000313" key="7">
    <source>
        <dbReference type="Proteomes" id="UP001230005"/>
    </source>
</evidence>
<protein>
    <submittedName>
        <fullName evidence="6">Glycosyltransferase EpsE</fullName>
        <ecNumber evidence="6">2.4.-.-</ecNumber>
    </submittedName>
</protein>
<keyword evidence="2 6" id="KW-0328">Glycosyltransferase</keyword>
<feature type="transmembrane region" description="Helical" evidence="4">
    <location>
        <begin position="239"/>
        <end position="259"/>
    </location>
</feature>
<name>A0ABU0A2K7_9BACI</name>
<accession>A0ABU0A2K7</accession>
<dbReference type="EMBL" id="JAUSUG010000018">
    <property type="protein sequence ID" value="MDQ0256585.1"/>
    <property type="molecule type" value="Genomic_DNA"/>
</dbReference>
<organism evidence="6 7">
    <name type="scientific">Evansella vedderi</name>
    <dbReference type="NCBI Taxonomy" id="38282"/>
    <lineage>
        <taxon>Bacteria</taxon>
        <taxon>Bacillati</taxon>
        <taxon>Bacillota</taxon>
        <taxon>Bacilli</taxon>
        <taxon>Bacillales</taxon>
        <taxon>Bacillaceae</taxon>
        <taxon>Evansella</taxon>
    </lineage>
</organism>
<evidence type="ECO:0000259" key="5">
    <source>
        <dbReference type="Pfam" id="PF00535"/>
    </source>
</evidence>
<dbReference type="InterPro" id="IPR029044">
    <property type="entry name" value="Nucleotide-diphossugar_trans"/>
</dbReference>
<dbReference type="Proteomes" id="UP001230005">
    <property type="component" value="Unassembled WGS sequence"/>
</dbReference>
<dbReference type="EC" id="2.4.-.-" evidence="6"/>
<dbReference type="Gene3D" id="3.90.550.10">
    <property type="entry name" value="Spore Coat Polysaccharide Biosynthesis Protein SpsA, Chain A"/>
    <property type="match status" value="1"/>
</dbReference>
<dbReference type="InterPro" id="IPR050834">
    <property type="entry name" value="Glycosyltransf_2"/>
</dbReference>
<gene>
    <name evidence="6" type="ORF">J2S74_004007</name>
</gene>
<dbReference type="PANTHER" id="PTHR43685:SF5">
    <property type="entry name" value="GLYCOSYLTRANSFERASE EPSE-RELATED"/>
    <property type="match status" value="1"/>
</dbReference>
<keyword evidence="4" id="KW-0812">Transmembrane</keyword>
<comment type="similarity">
    <text evidence="1">Belongs to the glycosyltransferase 2 family.</text>
</comment>
<reference evidence="6 7" key="1">
    <citation type="submission" date="2023-07" db="EMBL/GenBank/DDBJ databases">
        <title>Genomic Encyclopedia of Type Strains, Phase IV (KMG-IV): sequencing the most valuable type-strain genomes for metagenomic binning, comparative biology and taxonomic classification.</title>
        <authorList>
            <person name="Goeker M."/>
        </authorList>
    </citation>
    <scope>NUCLEOTIDE SEQUENCE [LARGE SCALE GENOMIC DNA]</scope>
    <source>
        <strain evidence="6 7">DSM 9768</strain>
    </source>
</reference>
<comment type="caution">
    <text evidence="6">The sequence shown here is derived from an EMBL/GenBank/DDBJ whole genome shotgun (WGS) entry which is preliminary data.</text>
</comment>
<evidence type="ECO:0000256" key="2">
    <source>
        <dbReference type="ARBA" id="ARBA00022676"/>
    </source>
</evidence>
<evidence type="ECO:0000256" key="4">
    <source>
        <dbReference type="SAM" id="Phobius"/>
    </source>
</evidence>
<sequence length="272" mass="32046">MHNIQPKVSIIMGIYNCANTLKESIDSLINQTYTNWELIMCDDGSTDDTFFIAKKYADQFENINVIQNEKNYGLAYSLNECIKHASGEYIARQDADDLSRPNRLYKEVSILDRFPQYDIVSTAMAFFDETGYWGEIKSVEKPQPNDFIVQSPFCHAPSMIRRQALLDVKGYRTNRKTYRVEDYDLWFRMYANGSRGYNIQEVLYDVRDDRSAINRRKYIHRVKEAYVRFSGYKLLELPLASYIYALRALVVGLIPSVLYKEFRRRKYNIKRV</sequence>
<keyword evidence="3 6" id="KW-0808">Transferase</keyword>
<evidence type="ECO:0000256" key="3">
    <source>
        <dbReference type="ARBA" id="ARBA00022679"/>
    </source>
</evidence>
<dbReference type="InterPro" id="IPR001173">
    <property type="entry name" value="Glyco_trans_2-like"/>
</dbReference>
<evidence type="ECO:0000313" key="6">
    <source>
        <dbReference type="EMBL" id="MDQ0256585.1"/>
    </source>
</evidence>